<dbReference type="Proteomes" id="UP000271098">
    <property type="component" value="Unassembled WGS sequence"/>
</dbReference>
<evidence type="ECO:0000313" key="3">
    <source>
        <dbReference type="WBParaSite" id="GPUH_0002605101-mRNA-1"/>
    </source>
</evidence>
<reference evidence="3" key="1">
    <citation type="submission" date="2016-06" db="UniProtKB">
        <authorList>
            <consortium name="WormBaseParasite"/>
        </authorList>
    </citation>
    <scope>IDENTIFICATION</scope>
</reference>
<name>A0A183EYI0_9BILA</name>
<protein>
    <submittedName>
        <fullName evidence="1 3">Uncharacterized protein</fullName>
    </submittedName>
</protein>
<dbReference type="AlphaFoldDB" id="A0A183EYI0"/>
<sequence length="66" mass="7642">MANLQEFHHLVSRMLCPENETRMEAEKHYDQIDLSTKAQLLFQLFLDQTAEAEVSGIKVCSIRGYL</sequence>
<dbReference type="EMBL" id="UYRT01108116">
    <property type="protein sequence ID" value="VDN44995.1"/>
    <property type="molecule type" value="Genomic_DNA"/>
</dbReference>
<evidence type="ECO:0000313" key="1">
    <source>
        <dbReference type="EMBL" id="VDN44995.1"/>
    </source>
</evidence>
<organism evidence="3">
    <name type="scientific">Gongylonema pulchrum</name>
    <dbReference type="NCBI Taxonomy" id="637853"/>
    <lineage>
        <taxon>Eukaryota</taxon>
        <taxon>Metazoa</taxon>
        <taxon>Ecdysozoa</taxon>
        <taxon>Nematoda</taxon>
        <taxon>Chromadorea</taxon>
        <taxon>Rhabditida</taxon>
        <taxon>Spirurina</taxon>
        <taxon>Spiruromorpha</taxon>
        <taxon>Spiruroidea</taxon>
        <taxon>Gongylonematidae</taxon>
        <taxon>Gongylonema</taxon>
    </lineage>
</organism>
<evidence type="ECO:0000313" key="2">
    <source>
        <dbReference type="Proteomes" id="UP000271098"/>
    </source>
</evidence>
<proteinExistence type="predicted"/>
<keyword evidence="2" id="KW-1185">Reference proteome</keyword>
<dbReference type="WBParaSite" id="GPUH_0002605101-mRNA-1">
    <property type="protein sequence ID" value="GPUH_0002605101-mRNA-1"/>
    <property type="gene ID" value="GPUH_0002605101"/>
</dbReference>
<reference evidence="1 2" key="2">
    <citation type="submission" date="2018-11" db="EMBL/GenBank/DDBJ databases">
        <authorList>
            <consortium name="Pathogen Informatics"/>
        </authorList>
    </citation>
    <scope>NUCLEOTIDE SEQUENCE [LARGE SCALE GENOMIC DNA]</scope>
</reference>
<gene>
    <name evidence="1" type="ORF">GPUH_LOCUS26022</name>
</gene>
<accession>A0A183EYI0</accession>